<proteinExistence type="predicted"/>
<dbReference type="EMBL" id="CP072110">
    <property type="protein sequence ID" value="QTH64266.1"/>
    <property type="molecule type" value="Genomic_DNA"/>
</dbReference>
<evidence type="ECO:0000256" key="1">
    <source>
        <dbReference type="SAM" id="Phobius"/>
    </source>
</evidence>
<evidence type="ECO:0000313" key="3">
    <source>
        <dbReference type="Proteomes" id="UP000682739"/>
    </source>
</evidence>
<sequence>MSNKITRERIEKYLIAHQVECSEQELMKLTRTLIDDTEEEAKCFLKQLILFYRDSGEFDIDHVYIEQHYEHLHSLPKITTHKQSLAQLILSYAFSIFILICCVAAIYKFIFS</sequence>
<keyword evidence="1" id="KW-0472">Membrane</keyword>
<feature type="transmembrane region" description="Helical" evidence="1">
    <location>
        <begin position="89"/>
        <end position="110"/>
    </location>
</feature>
<dbReference type="RefSeq" id="WP_208832321.1">
    <property type="nucleotide sequence ID" value="NZ_CP072110.1"/>
</dbReference>
<evidence type="ECO:0000313" key="2">
    <source>
        <dbReference type="EMBL" id="QTH64266.1"/>
    </source>
</evidence>
<name>A0A975DBW3_9GAMM</name>
<keyword evidence="3" id="KW-1185">Reference proteome</keyword>
<dbReference type="KEGG" id="psym:J1N51_01925"/>
<reference evidence="2" key="1">
    <citation type="submission" date="2021-03" db="EMBL/GenBank/DDBJ databases">
        <title>Description of Psychrosphaera ytuae sp. nov. isolated from deep sea sediment of South China Sea.</title>
        <authorList>
            <person name="Zhang J."/>
            <person name="Xu X.-D."/>
        </authorList>
    </citation>
    <scope>NUCLEOTIDE SEQUENCE</scope>
    <source>
        <strain evidence="2">MTZ26</strain>
    </source>
</reference>
<dbReference type="Proteomes" id="UP000682739">
    <property type="component" value="Chromosome"/>
</dbReference>
<keyword evidence="1" id="KW-0812">Transmembrane</keyword>
<keyword evidence="1" id="KW-1133">Transmembrane helix</keyword>
<protein>
    <submittedName>
        <fullName evidence="2">Uncharacterized protein</fullName>
    </submittedName>
</protein>
<accession>A0A975DBW3</accession>
<gene>
    <name evidence="2" type="ORF">J1N51_01925</name>
</gene>
<organism evidence="2 3">
    <name type="scientific">Psychrosphaera ytuae</name>
    <dbReference type="NCBI Taxonomy" id="2820710"/>
    <lineage>
        <taxon>Bacteria</taxon>
        <taxon>Pseudomonadati</taxon>
        <taxon>Pseudomonadota</taxon>
        <taxon>Gammaproteobacteria</taxon>
        <taxon>Alteromonadales</taxon>
        <taxon>Pseudoalteromonadaceae</taxon>
        <taxon>Psychrosphaera</taxon>
    </lineage>
</organism>
<dbReference type="AlphaFoldDB" id="A0A975DBW3"/>